<comment type="caution">
    <text evidence="2">The sequence shown here is derived from an EMBL/GenBank/DDBJ whole genome shotgun (WGS) entry which is preliminary data.</text>
</comment>
<evidence type="ECO:0008006" key="4">
    <source>
        <dbReference type="Google" id="ProtNLM"/>
    </source>
</evidence>
<organism evidence="2 3">
    <name type="scientific">Halospeciosus flavus</name>
    <dbReference type="NCBI Taxonomy" id="3032283"/>
    <lineage>
        <taxon>Archaea</taxon>
        <taxon>Methanobacteriati</taxon>
        <taxon>Methanobacteriota</taxon>
        <taxon>Stenosarchaea group</taxon>
        <taxon>Halobacteria</taxon>
        <taxon>Halobacteriales</taxon>
        <taxon>Halobacteriaceae</taxon>
        <taxon>Halospeciosus</taxon>
    </lineage>
</organism>
<evidence type="ECO:0000313" key="3">
    <source>
        <dbReference type="Proteomes" id="UP001596447"/>
    </source>
</evidence>
<gene>
    <name evidence="2" type="ORF">ACFQJ9_15215</name>
</gene>
<evidence type="ECO:0000313" key="2">
    <source>
        <dbReference type="EMBL" id="MFC7200744.1"/>
    </source>
</evidence>
<dbReference type="PANTHER" id="PTHR35902:SF6">
    <property type="entry name" value="CONSERVED WITHIN P. AEROPHILUM"/>
    <property type="match status" value="1"/>
</dbReference>
<protein>
    <recommendedName>
        <fullName evidence="4">CARDB domain-containing protein</fullName>
    </recommendedName>
</protein>
<keyword evidence="3" id="KW-1185">Reference proteome</keyword>
<keyword evidence="1" id="KW-0472">Membrane</keyword>
<evidence type="ECO:0000256" key="1">
    <source>
        <dbReference type="SAM" id="Phobius"/>
    </source>
</evidence>
<keyword evidence="1" id="KW-0812">Transmembrane</keyword>
<accession>A0ABD5Z6I1</accession>
<dbReference type="InterPro" id="IPR013783">
    <property type="entry name" value="Ig-like_fold"/>
</dbReference>
<dbReference type="PANTHER" id="PTHR35902">
    <property type="entry name" value="S-LAYER DOMAIN-LIKE PROTEIN-RELATED"/>
    <property type="match status" value="1"/>
</dbReference>
<feature type="transmembrane region" description="Helical" evidence="1">
    <location>
        <begin position="291"/>
        <end position="309"/>
    </location>
</feature>
<name>A0ABD5Z6I1_9EURY</name>
<proteinExistence type="predicted"/>
<dbReference type="Gene3D" id="2.60.40.10">
    <property type="entry name" value="Immunoglobulins"/>
    <property type="match status" value="2"/>
</dbReference>
<reference evidence="2 3" key="1">
    <citation type="journal article" date="2019" name="Int. J. Syst. Evol. Microbiol.">
        <title>The Global Catalogue of Microorganisms (GCM) 10K type strain sequencing project: providing services to taxonomists for standard genome sequencing and annotation.</title>
        <authorList>
            <consortium name="The Broad Institute Genomics Platform"/>
            <consortium name="The Broad Institute Genome Sequencing Center for Infectious Disease"/>
            <person name="Wu L."/>
            <person name="Ma J."/>
        </authorList>
    </citation>
    <scope>NUCLEOTIDE SEQUENCE [LARGE SCALE GENOMIC DNA]</scope>
    <source>
        <strain evidence="2 3">XZGYJ-43</strain>
    </source>
</reference>
<dbReference type="AlphaFoldDB" id="A0ABD5Z6I1"/>
<dbReference type="RefSeq" id="WP_279527511.1">
    <property type="nucleotide sequence ID" value="NZ_CP122312.1"/>
</dbReference>
<dbReference type="Proteomes" id="UP001596447">
    <property type="component" value="Unassembled WGS sequence"/>
</dbReference>
<keyword evidence="1" id="KW-1133">Transmembrane helix</keyword>
<sequence length="314" mass="32419">MTLVDADGTVHSISDELGTLGAGDAVTVPLQATFETAGAKQLTINVRGKQYDASGDLVKSVHIEHPVYVTVSKPAQPAKTKPQVQIQTEPAVVGAETSVAVTVSNGASHPITNLSVQLLSPRPGINNQTTIQPALGAHNETTFDLTIQPQVSGKQSLKAIVQYGQSKSVVATTTITPSPLVDKTTVYATVVEQNGSALLQYHVTNNGNAPLTDVFVTGETGGTDLPAATIESVKPGTSETATVPLNGHPSGNATITATYEIGTSTGETAQTVQFDDTTIETSNSGIVPGGLLPFLIGGVFVVGSCLGYFGRRLE</sequence>
<dbReference type="EMBL" id="JBHTAR010000011">
    <property type="protein sequence ID" value="MFC7200744.1"/>
    <property type="molecule type" value="Genomic_DNA"/>
</dbReference>